<feature type="compositionally biased region" description="Pro residues" evidence="3">
    <location>
        <begin position="448"/>
        <end position="457"/>
    </location>
</feature>
<feature type="region of interest" description="Disordered" evidence="3">
    <location>
        <begin position="207"/>
        <end position="237"/>
    </location>
</feature>
<dbReference type="Proteomes" id="UP001634394">
    <property type="component" value="Unassembled WGS sequence"/>
</dbReference>
<gene>
    <name evidence="5" type="ORF">ACJMK2_004603</name>
</gene>
<evidence type="ECO:0000313" key="6">
    <source>
        <dbReference type="Proteomes" id="UP001634394"/>
    </source>
</evidence>
<keyword evidence="1" id="KW-0106">Calcium</keyword>
<keyword evidence="2" id="KW-0175">Coiled coil</keyword>
<feature type="region of interest" description="Disordered" evidence="3">
    <location>
        <begin position="136"/>
        <end position="189"/>
    </location>
</feature>
<comment type="caution">
    <text evidence="5">The sequence shown here is derived from an EMBL/GenBank/DDBJ whole genome shotgun (WGS) entry which is preliminary data.</text>
</comment>
<sequence>MANSLKEQVIQGSFVHNQEYYTVQKAMTVLGLGSPEHTNIHSSKKTISGGDNPRLEFQHTSSSIHGGGAHILKRQKTIEESIYVQGLVSHENTKVSLAGSIDKEKLIHYGRGTNSSLSEEIPRIEERFSFNRVHTPVSSRLPFPESAKTVESAPVKKERQQIVKKEKKVKPSTPPKLKSPSPLPPVEEPEPTLIDEELHLPSRADTYSPQFVRDVDSPELPPLPEYKEREKSQPRVKHDNRKMIEVVPEMKEPKKKLPPPPKVYRIPKSTPSSHRSKPAEAPVTTSELREMTDTLDFLTKYCIIYRDKLPFYENIFSTVVSVQTPRYQRVPPETPRSGAVSLGAPVWSDHELNMLRDLTVINHCQKLPKEGLNPSEQYMEKLSYTLELLMDKKDSLMANIDKLEAEKIRHMAEVARLKRPHITRLNYKPKKSKKHKKKKKKVKDFGEFPPPPAPPKPKTAADITDEIIVSRIDDKLMKKLKKDPKVRQIKLEVDRIKEKMKELDERMNEIDDEKDMIQLYCMECYFNSEKAFLKSPQFKRQQSVLYQKLHPDKDVEMNLDELEMALQQINNNLLTHKEFEYIKLILDLPGRRKINFRLFSIIAALSEKVTQMDPVVRKLINKMDYHALDVKMERSKELFSLLQEGDGVPEGNAHSANLAVELTAGGLTPEHTNYVLHKFDRDGNGYIDFLDFVMYIPLFIEIHQRIVEDPLNQKLDL</sequence>
<evidence type="ECO:0000256" key="3">
    <source>
        <dbReference type="SAM" id="MobiDB-lite"/>
    </source>
</evidence>
<feature type="compositionally biased region" description="Basic and acidic residues" evidence="3">
    <location>
        <begin position="225"/>
        <end position="237"/>
    </location>
</feature>
<dbReference type="EMBL" id="JBJQND010000001">
    <property type="protein sequence ID" value="KAL3892393.1"/>
    <property type="molecule type" value="Genomic_DNA"/>
</dbReference>
<dbReference type="SUPFAM" id="SSF47473">
    <property type="entry name" value="EF-hand"/>
    <property type="match status" value="1"/>
</dbReference>
<dbReference type="PROSITE" id="PS50222">
    <property type="entry name" value="EF_HAND_2"/>
    <property type="match status" value="1"/>
</dbReference>
<keyword evidence="6" id="KW-1185">Reference proteome</keyword>
<dbReference type="InterPro" id="IPR018247">
    <property type="entry name" value="EF_Hand_1_Ca_BS"/>
</dbReference>
<proteinExistence type="predicted"/>
<name>A0ABD3Y3J5_SINWO</name>
<feature type="coiled-coil region" evidence="2">
    <location>
        <begin position="486"/>
        <end position="516"/>
    </location>
</feature>
<feature type="coiled-coil region" evidence="2">
    <location>
        <begin position="386"/>
        <end position="413"/>
    </location>
</feature>
<feature type="compositionally biased region" description="Basic residues" evidence="3">
    <location>
        <begin position="428"/>
        <end position="442"/>
    </location>
</feature>
<feature type="region of interest" description="Disordered" evidence="3">
    <location>
        <begin position="428"/>
        <end position="460"/>
    </location>
</feature>
<dbReference type="PANTHER" id="PTHR35538:SF3">
    <property type="entry name" value="C-TYPE LECTIN DOMAIN-CONTAINING PROTEIN"/>
    <property type="match status" value="1"/>
</dbReference>
<evidence type="ECO:0000256" key="1">
    <source>
        <dbReference type="ARBA" id="ARBA00022837"/>
    </source>
</evidence>
<protein>
    <recommendedName>
        <fullName evidence="4">EF-hand domain-containing protein</fullName>
    </recommendedName>
</protein>
<dbReference type="Gene3D" id="1.10.238.10">
    <property type="entry name" value="EF-hand"/>
    <property type="match status" value="1"/>
</dbReference>
<evidence type="ECO:0000259" key="4">
    <source>
        <dbReference type="PROSITE" id="PS50222"/>
    </source>
</evidence>
<dbReference type="InterPro" id="IPR011992">
    <property type="entry name" value="EF-hand-dom_pair"/>
</dbReference>
<reference evidence="5 6" key="1">
    <citation type="submission" date="2024-11" db="EMBL/GenBank/DDBJ databases">
        <title>Chromosome-level genome assembly of the freshwater bivalve Anodonta woodiana.</title>
        <authorList>
            <person name="Chen X."/>
        </authorList>
    </citation>
    <scope>NUCLEOTIDE SEQUENCE [LARGE SCALE GENOMIC DNA]</scope>
    <source>
        <strain evidence="5">MN2024</strain>
        <tissue evidence="5">Gills</tissue>
    </source>
</reference>
<dbReference type="PROSITE" id="PS00018">
    <property type="entry name" value="EF_HAND_1"/>
    <property type="match status" value="1"/>
</dbReference>
<dbReference type="InterPro" id="IPR002048">
    <property type="entry name" value="EF_hand_dom"/>
</dbReference>
<feature type="region of interest" description="Disordered" evidence="3">
    <location>
        <begin position="252"/>
        <end position="285"/>
    </location>
</feature>
<evidence type="ECO:0000256" key="2">
    <source>
        <dbReference type="SAM" id="Coils"/>
    </source>
</evidence>
<evidence type="ECO:0000313" key="5">
    <source>
        <dbReference type="EMBL" id="KAL3892393.1"/>
    </source>
</evidence>
<feature type="domain" description="EF-hand" evidence="4">
    <location>
        <begin position="667"/>
        <end position="702"/>
    </location>
</feature>
<dbReference type="AlphaFoldDB" id="A0ABD3Y3J5"/>
<feature type="compositionally biased region" description="Basic and acidic residues" evidence="3">
    <location>
        <begin position="154"/>
        <end position="164"/>
    </location>
</feature>
<organism evidence="5 6">
    <name type="scientific">Sinanodonta woodiana</name>
    <name type="common">Chinese pond mussel</name>
    <name type="synonym">Anodonta woodiana</name>
    <dbReference type="NCBI Taxonomy" id="1069815"/>
    <lineage>
        <taxon>Eukaryota</taxon>
        <taxon>Metazoa</taxon>
        <taxon>Spiralia</taxon>
        <taxon>Lophotrochozoa</taxon>
        <taxon>Mollusca</taxon>
        <taxon>Bivalvia</taxon>
        <taxon>Autobranchia</taxon>
        <taxon>Heteroconchia</taxon>
        <taxon>Palaeoheterodonta</taxon>
        <taxon>Unionida</taxon>
        <taxon>Unionoidea</taxon>
        <taxon>Unionidae</taxon>
        <taxon>Unioninae</taxon>
        <taxon>Sinanodonta</taxon>
    </lineage>
</organism>
<dbReference type="PANTHER" id="PTHR35538">
    <property type="entry name" value="LIG_CHAN-GLU_BD DOMAIN-CONTAINING PROTEIN"/>
    <property type="match status" value="1"/>
</dbReference>
<accession>A0ABD3Y3J5</accession>